<reference evidence="4 5" key="1">
    <citation type="journal article" date="2019" name="Int. J. Syst. Evol. Microbiol.">
        <title>The Global Catalogue of Microorganisms (GCM) 10K type strain sequencing project: providing services to taxonomists for standard genome sequencing and annotation.</title>
        <authorList>
            <consortium name="The Broad Institute Genomics Platform"/>
            <consortium name="The Broad Institute Genome Sequencing Center for Infectious Disease"/>
            <person name="Wu L."/>
            <person name="Ma J."/>
        </authorList>
    </citation>
    <scope>NUCLEOTIDE SEQUENCE [LARGE SCALE GENOMIC DNA]</scope>
    <source>
        <strain evidence="4 5">DSM 26526</strain>
    </source>
</reference>
<protein>
    <submittedName>
        <fullName evidence="4">Glycosyltransferase family 2 protein</fullName>
    </submittedName>
</protein>
<dbReference type="PANTHER" id="PTHR48090">
    <property type="entry name" value="UNDECAPRENYL-PHOSPHATE 4-DEOXY-4-FORMAMIDO-L-ARABINOSE TRANSFERASE-RELATED"/>
    <property type="match status" value="1"/>
</dbReference>
<dbReference type="InterPro" id="IPR050256">
    <property type="entry name" value="Glycosyltransferase_2"/>
</dbReference>
<dbReference type="EMBL" id="JBHTAB010000006">
    <property type="protein sequence ID" value="MFC7130247.1"/>
    <property type="molecule type" value="Genomic_DNA"/>
</dbReference>
<organism evidence="4 5">
    <name type="scientific">Haloferax chudinovii</name>
    <dbReference type="NCBI Taxonomy" id="1109010"/>
    <lineage>
        <taxon>Archaea</taxon>
        <taxon>Methanobacteriati</taxon>
        <taxon>Methanobacteriota</taxon>
        <taxon>Stenosarchaea group</taxon>
        <taxon>Halobacteria</taxon>
        <taxon>Halobacteriales</taxon>
        <taxon>Haloferacaceae</taxon>
        <taxon>Haloferax</taxon>
    </lineage>
</organism>
<accession>A0ABD5XPF5</accession>
<name>A0ABD5XPF5_9EURY</name>
<gene>
    <name evidence="4" type="ORF">ACFQI8_12720</name>
</gene>
<keyword evidence="5" id="KW-1185">Reference proteome</keyword>
<sequence length="475" mass="51580">MKRENESHERDAEQPAIGFVATDENIPTLPRDVVHTRNNGFDVFVTYQRSVDEDELDVVSELGATIVDPVIEAGRVNPYKTFASALDGQTLVIVFHLNDSIEQVFVDSNATTGALDESNKHDTDVLSRPIRRDSDGSVELTESSSARPRERTNGDQLQPASESSAMVAIPAYNEATTIASVVQSVAPYVDEVLVVDDGSGDETATAARDAGATVIEHATNRGYGAALNTAFKEADRRNANRLVTIDGDGQHDPNDVPKLLCKLDETAADLVIGSRFVAGASTNAPFYRRFGLKVINLMTNLSMGVVRRESRVADTQSGFRAYNDQAIRSINLDTGIGDQMNASIDILYHAHHNDYQLEEVGVTIDYDVENASSHHPIAHGLSLVSNILKTVELERPLTALGVPGFFGSTVGIFIAYFTISNYLTTGQFQLGMAVTSTLFVLAGLLACFTAIILHSMGRLFESSRSSSTEYPPFDR</sequence>
<dbReference type="Gene3D" id="3.90.550.10">
    <property type="entry name" value="Spore Coat Polysaccharide Biosynthesis Protein SpsA, Chain A"/>
    <property type="match status" value="1"/>
</dbReference>
<keyword evidence="2" id="KW-0812">Transmembrane</keyword>
<dbReference type="InterPro" id="IPR001173">
    <property type="entry name" value="Glyco_trans_2-like"/>
</dbReference>
<feature type="compositionally biased region" description="Basic and acidic residues" evidence="1">
    <location>
        <begin position="117"/>
        <end position="135"/>
    </location>
</feature>
<dbReference type="PANTHER" id="PTHR48090:SF7">
    <property type="entry name" value="RFBJ PROTEIN"/>
    <property type="match status" value="1"/>
</dbReference>
<dbReference type="CDD" id="cd04179">
    <property type="entry name" value="DPM_DPG-synthase_like"/>
    <property type="match status" value="1"/>
</dbReference>
<dbReference type="Proteomes" id="UP001596460">
    <property type="component" value="Unassembled WGS sequence"/>
</dbReference>
<dbReference type="RefSeq" id="WP_390245312.1">
    <property type="nucleotide sequence ID" value="NZ_JBHTAB010000006.1"/>
</dbReference>
<comment type="caution">
    <text evidence="4">The sequence shown here is derived from an EMBL/GenBank/DDBJ whole genome shotgun (WGS) entry which is preliminary data.</text>
</comment>
<dbReference type="Pfam" id="PF00535">
    <property type="entry name" value="Glycos_transf_2"/>
    <property type="match status" value="1"/>
</dbReference>
<feature type="transmembrane region" description="Helical" evidence="2">
    <location>
        <begin position="397"/>
        <end position="419"/>
    </location>
</feature>
<dbReference type="SUPFAM" id="SSF53448">
    <property type="entry name" value="Nucleotide-diphospho-sugar transferases"/>
    <property type="match status" value="1"/>
</dbReference>
<keyword evidence="2" id="KW-0472">Membrane</keyword>
<feature type="transmembrane region" description="Helical" evidence="2">
    <location>
        <begin position="431"/>
        <end position="453"/>
    </location>
</feature>
<feature type="domain" description="Glycosyltransferase 2-like" evidence="3">
    <location>
        <begin position="167"/>
        <end position="327"/>
    </location>
</feature>
<evidence type="ECO:0000256" key="2">
    <source>
        <dbReference type="SAM" id="Phobius"/>
    </source>
</evidence>
<feature type="region of interest" description="Disordered" evidence="1">
    <location>
        <begin position="113"/>
        <end position="163"/>
    </location>
</feature>
<feature type="compositionally biased region" description="Polar residues" evidence="1">
    <location>
        <begin position="154"/>
        <end position="163"/>
    </location>
</feature>
<evidence type="ECO:0000259" key="3">
    <source>
        <dbReference type="Pfam" id="PF00535"/>
    </source>
</evidence>
<dbReference type="AlphaFoldDB" id="A0ABD5XPF5"/>
<dbReference type="InterPro" id="IPR029044">
    <property type="entry name" value="Nucleotide-diphossugar_trans"/>
</dbReference>
<keyword evidence="2" id="KW-1133">Transmembrane helix</keyword>
<evidence type="ECO:0000256" key="1">
    <source>
        <dbReference type="SAM" id="MobiDB-lite"/>
    </source>
</evidence>
<proteinExistence type="predicted"/>
<evidence type="ECO:0000313" key="5">
    <source>
        <dbReference type="Proteomes" id="UP001596460"/>
    </source>
</evidence>
<evidence type="ECO:0000313" key="4">
    <source>
        <dbReference type="EMBL" id="MFC7130247.1"/>
    </source>
</evidence>